<dbReference type="Proteomes" id="UP001189773">
    <property type="component" value="Unassembled WGS sequence"/>
</dbReference>
<sequence length="209" mass="21988">MTGIARRSGLLVLLASAFILGGCAFGTRNPTLTYPPTSESGATSIAYAAERPTLRSAQIVLNRFVDQRSDTKTVGTVRNAWGMRTADVIPTNSVSDWVTQAVKTELERNGYTVTEGNSGDSPASTSVVVSGDILNAFCDMYFSYTGQVSLVTRVQQGGKEVLNRHYAGEGSAGVAFAATGESYAQSLALALSSALRQFVADLGKSLSAQ</sequence>
<dbReference type="EMBL" id="CATZAR010000001">
    <property type="protein sequence ID" value="CAJ0775141.1"/>
    <property type="molecule type" value="Genomic_DNA"/>
</dbReference>
<reference evidence="1 2" key="1">
    <citation type="submission" date="2023-07" db="EMBL/GenBank/DDBJ databases">
        <authorList>
            <person name="Peeters C."/>
        </authorList>
    </citation>
    <scope>NUCLEOTIDE SEQUENCE [LARGE SCALE GENOMIC DNA]</scope>
    <source>
        <strain evidence="1 2">LMG 18095</strain>
    </source>
</reference>
<dbReference type="PROSITE" id="PS51257">
    <property type="entry name" value="PROKAR_LIPOPROTEIN"/>
    <property type="match status" value="1"/>
</dbReference>
<gene>
    <name evidence="1" type="ORF">LMG18095_00010</name>
</gene>
<dbReference type="Pfam" id="PF03923">
    <property type="entry name" value="Lipoprotein_16"/>
    <property type="match status" value="1"/>
</dbReference>
<protein>
    <recommendedName>
        <fullName evidence="3">Lipoprotein</fullName>
    </recommendedName>
</protein>
<dbReference type="RefSeq" id="WP_316852023.1">
    <property type="nucleotide sequence ID" value="NZ_CATZAR010000001.1"/>
</dbReference>
<comment type="caution">
    <text evidence="1">The sequence shown here is derived from an EMBL/GenBank/DDBJ whole genome shotgun (WGS) entry which is preliminary data.</text>
</comment>
<name>A0ABN9ICR0_9RALS</name>
<dbReference type="InterPro" id="IPR005619">
    <property type="entry name" value="Uncharacterised_YajG"/>
</dbReference>
<keyword evidence="2" id="KW-1185">Reference proteome</keyword>
<accession>A0ABN9ICR0</accession>
<evidence type="ECO:0008006" key="3">
    <source>
        <dbReference type="Google" id="ProtNLM"/>
    </source>
</evidence>
<organism evidence="1 2">
    <name type="scientific">Ralstonia thomasii</name>
    <dbReference type="NCBI Taxonomy" id="3058596"/>
    <lineage>
        <taxon>Bacteria</taxon>
        <taxon>Pseudomonadati</taxon>
        <taxon>Pseudomonadota</taxon>
        <taxon>Betaproteobacteria</taxon>
        <taxon>Burkholderiales</taxon>
        <taxon>Burkholderiaceae</taxon>
        <taxon>Ralstonia</taxon>
    </lineage>
</organism>
<evidence type="ECO:0000313" key="2">
    <source>
        <dbReference type="Proteomes" id="UP001189773"/>
    </source>
</evidence>
<evidence type="ECO:0000313" key="1">
    <source>
        <dbReference type="EMBL" id="CAJ0775141.1"/>
    </source>
</evidence>
<proteinExistence type="predicted"/>